<proteinExistence type="predicted"/>
<feature type="transmembrane region" description="Helical" evidence="1">
    <location>
        <begin position="70"/>
        <end position="92"/>
    </location>
</feature>
<evidence type="ECO:0000313" key="3">
    <source>
        <dbReference type="Proteomes" id="UP000768567"/>
    </source>
</evidence>
<keyword evidence="1" id="KW-0472">Membrane</keyword>
<feature type="transmembrane region" description="Helical" evidence="1">
    <location>
        <begin position="122"/>
        <end position="141"/>
    </location>
</feature>
<gene>
    <name evidence="2" type="ORF">INF35_09965</name>
</gene>
<comment type="caution">
    <text evidence="2">The sequence shown here is derived from an EMBL/GenBank/DDBJ whole genome shotgun (WGS) entry which is preliminary data.</text>
</comment>
<feature type="transmembrane region" description="Helical" evidence="1">
    <location>
        <begin position="429"/>
        <end position="453"/>
    </location>
</feature>
<evidence type="ECO:0000256" key="1">
    <source>
        <dbReference type="SAM" id="Phobius"/>
    </source>
</evidence>
<keyword evidence="3" id="KW-1185">Reference proteome</keyword>
<protein>
    <recommendedName>
        <fullName evidence="4">ABC-2 type transport system permease protein</fullName>
    </recommendedName>
</protein>
<keyword evidence="1" id="KW-1133">Transmembrane helix</keyword>
<organism evidence="2 3">
    <name type="scientific">Gemmiger gallinarum</name>
    <dbReference type="NCBI Taxonomy" id="2779354"/>
    <lineage>
        <taxon>Bacteria</taxon>
        <taxon>Bacillati</taxon>
        <taxon>Bacillota</taxon>
        <taxon>Clostridia</taxon>
        <taxon>Eubacteriales</taxon>
        <taxon>Gemmiger</taxon>
    </lineage>
</organism>
<feature type="transmembrane region" description="Helical" evidence="1">
    <location>
        <begin position="353"/>
        <end position="374"/>
    </location>
</feature>
<feature type="transmembrane region" description="Helical" evidence="1">
    <location>
        <begin position="185"/>
        <end position="205"/>
    </location>
</feature>
<feature type="transmembrane region" description="Helical" evidence="1">
    <location>
        <begin position="241"/>
        <end position="263"/>
    </location>
</feature>
<dbReference type="EMBL" id="JADCKC010000003">
    <property type="protein sequence ID" value="MBE5038108.1"/>
    <property type="molecule type" value="Genomic_DNA"/>
</dbReference>
<accession>A0ABR9R4M4</accession>
<dbReference type="RefSeq" id="WP_193502033.1">
    <property type="nucleotide sequence ID" value="NZ_JADCKC010000003.1"/>
</dbReference>
<dbReference type="Proteomes" id="UP000768567">
    <property type="component" value="Unassembled WGS sequence"/>
</dbReference>
<reference evidence="2 3" key="1">
    <citation type="submission" date="2020-10" db="EMBL/GenBank/DDBJ databases">
        <title>ChiBAC.</title>
        <authorList>
            <person name="Zenner C."/>
            <person name="Hitch T.C.A."/>
            <person name="Clavel T."/>
        </authorList>
    </citation>
    <scope>NUCLEOTIDE SEQUENCE [LARGE SCALE GENOMIC DNA]</scope>
    <source>
        <strain evidence="2 3">DSM 109015</strain>
    </source>
</reference>
<evidence type="ECO:0000313" key="2">
    <source>
        <dbReference type="EMBL" id="MBE5038108.1"/>
    </source>
</evidence>
<feature type="transmembrane region" description="Helical" evidence="1">
    <location>
        <begin position="395"/>
        <end position="417"/>
    </location>
</feature>
<feature type="transmembrane region" description="Helical" evidence="1">
    <location>
        <begin position="147"/>
        <end position="173"/>
    </location>
</feature>
<keyword evidence="1" id="KW-0812">Transmembrane</keyword>
<evidence type="ECO:0008006" key="4">
    <source>
        <dbReference type="Google" id="ProtNLM"/>
    </source>
</evidence>
<feature type="transmembrane region" description="Helical" evidence="1">
    <location>
        <begin position="500"/>
        <end position="521"/>
    </location>
</feature>
<name>A0ABR9R4M4_9FIRM</name>
<feature type="transmembrane region" description="Helical" evidence="1">
    <location>
        <begin position="473"/>
        <end position="494"/>
    </location>
</feature>
<feature type="transmembrane region" description="Helical" evidence="1">
    <location>
        <begin position="28"/>
        <end position="49"/>
    </location>
</feature>
<sequence length="531" mass="55819">MKAFAALVKLSLLEMLNAIAGRGSRRQAASAGAALGLVAFLCLMLSFTYSASLAMGLKLFGALDLLPGMMSVLSVLMAFLLTVFAAGGMLFGGKDNDIILSLPVSDYAVLLCRVLAVYLENLFITALVLLPMALVYCFNGGPAGAAAVALAVPVSILGALPPTLLGVLVGFAVTWLSSRVRHSSLFASLGYLIFLMLILVGSFRMGDLFQGVGDMRQDIDATLHGPLFLFGLMGDACTGNLVSLVLLALVCILPFLAVTALLCRSYRRLLSRMNARAARSKFRMVEQRGGAPVTALLKKEATRYFGSSIYLFNTSFGLVMLAVGAVAACVRRDALLALFEQEFGLAVTPADCYGVAAAAVCLMLATVSTSSVSISLEGRCLWLLKSLPLPGKTVLYVKAWFNVLVGWPLTAVCILLLQWSLGFTALQTAALLFASAGLSGTVSLAGVAINLLFPKLDAPNDTMVVKQSMAAFLGIFGGMGLAGVGILLYMALASLLTVEVYLLVCGIALAAVCLLLAQWLATAGERRFAAL</sequence>
<feature type="transmembrane region" description="Helical" evidence="1">
    <location>
        <begin position="308"/>
        <end position="328"/>
    </location>
</feature>